<comment type="caution">
    <text evidence="1">The sequence shown here is derived from an EMBL/GenBank/DDBJ whole genome shotgun (WGS) entry which is preliminary data.</text>
</comment>
<dbReference type="Proteomes" id="UP000638560">
    <property type="component" value="Unassembled WGS sequence"/>
</dbReference>
<evidence type="ECO:0000313" key="1">
    <source>
        <dbReference type="EMBL" id="MBF9132834.1"/>
    </source>
</evidence>
<accession>A0ABS0H3X1</accession>
<gene>
    <name evidence="1" type="ORF">I0C86_28325</name>
</gene>
<name>A0ABS0H3X1_9ACTN</name>
<reference evidence="1 2" key="1">
    <citation type="submission" date="2020-11" db="EMBL/GenBank/DDBJ databases">
        <title>A novel isolate from a Black sea contaminated sediment with potential to produce alkanes: Plantactinospora alkalitolerans sp. nov.</title>
        <authorList>
            <person name="Carro L."/>
            <person name="Veyisoglu A."/>
            <person name="Guven K."/>
            <person name="Schumann P."/>
            <person name="Klenk H.-P."/>
            <person name="Sahin N."/>
        </authorList>
    </citation>
    <scope>NUCLEOTIDE SEQUENCE [LARGE SCALE GENOMIC DNA]</scope>
    <source>
        <strain evidence="1 2">S1510</strain>
    </source>
</reference>
<evidence type="ECO:0000313" key="2">
    <source>
        <dbReference type="Proteomes" id="UP000638560"/>
    </source>
</evidence>
<protein>
    <submittedName>
        <fullName evidence="1">Uncharacterized protein</fullName>
    </submittedName>
</protein>
<proteinExistence type="predicted"/>
<dbReference type="RefSeq" id="WP_196204358.1">
    <property type="nucleotide sequence ID" value="NZ_JADPUN010000252.1"/>
</dbReference>
<organism evidence="1 2">
    <name type="scientific">Plantactinospora alkalitolerans</name>
    <dbReference type="NCBI Taxonomy" id="2789879"/>
    <lineage>
        <taxon>Bacteria</taxon>
        <taxon>Bacillati</taxon>
        <taxon>Actinomycetota</taxon>
        <taxon>Actinomycetes</taxon>
        <taxon>Micromonosporales</taxon>
        <taxon>Micromonosporaceae</taxon>
        <taxon>Plantactinospora</taxon>
    </lineage>
</organism>
<dbReference type="EMBL" id="JADPUN010000252">
    <property type="protein sequence ID" value="MBF9132834.1"/>
    <property type="molecule type" value="Genomic_DNA"/>
</dbReference>
<keyword evidence="2" id="KW-1185">Reference proteome</keyword>
<sequence>MPPTDRGIAAVSRNADGTTTIDVCAEVRKGVPVGTFARHVRIPTKLVRIEVAMRQAGELQFTDGVVEVVPDGSGSVYIRALSGGDTLS</sequence>